<dbReference type="Gene3D" id="1.10.357.10">
    <property type="entry name" value="Tetracycline Repressor, domain 2"/>
    <property type="match status" value="1"/>
</dbReference>
<dbReference type="Gene3D" id="1.10.10.60">
    <property type="entry name" value="Homeodomain-like"/>
    <property type="match status" value="1"/>
</dbReference>
<dbReference type="SUPFAM" id="SSF48498">
    <property type="entry name" value="Tetracyclin repressor-like, C-terminal domain"/>
    <property type="match status" value="1"/>
</dbReference>
<evidence type="ECO:0000256" key="2">
    <source>
        <dbReference type="ARBA" id="ARBA00023125"/>
    </source>
</evidence>
<keyword evidence="1" id="KW-0678">Repressor</keyword>
<evidence type="ECO:0000259" key="4">
    <source>
        <dbReference type="PROSITE" id="PS50977"/>
    </source>
</evidence>
<reference evidence="5 6" key="1">
    <citation type="submission" date="2019-08" db="EMBL/GenBank/DDBJ databases">
        <title>Bacillus genomes from the desert of Cuatro Cienegas, Coahuila.</title>
        <authorList>
            <person name="Olmedo-Alvarez G."/>
        </authorList>
    </citation>
    <scope>NUCLEOTIDE SEQUENCE [LARGE SCALE GENOMIC DNA]</scope>
    <source>
        <strain evidence="5 6">CH40_1T</strain>
    </source>
</reference>
<dbReference type="PRINTS" id="PR00455">
    <property type="entry name" value="HTHTETR"/>
</dbReference>
<dbReference type="AlphaFoldDB" id="A0A5D4KDF9"/>
<keyword evidence="2 3" id="KW-0238">DNA-binding</keyword>
<dbReference type="EMBL" id="VTEH01000007">
    <property type="protein sequence ID" value="TYR75354.1"/>
    <property type="molecule type" value="Genomic_DNA"/>
</dbReference>
<dbReference type="InterPro" id="IPR001647">
    <property type="entry name" value="HTH_TetR"/>
</dbReference>
<dbReference type="PROSITE" id="PS50977">
    <property type="entry name" value="HTH_TETR_2"/>
    <property type="match status" value="1"/>
</dbReference>
<dbReference type="Pfam" id="PF00440">
    <property type="entry name" value="TetR_N"/>
    <property type="match status" value="1"/>
</dbReference>
<feature type="domain" description="HTH tetR-type" evidence="4">
    <location>
        <begin position="19"/>
        <end position="79"/>
    </location>
</feature>
<dbReference type="RefSeq" id="WP_148946930.1">
    <property type="nucleotide sequence ID" value="NZ_JBNIKK010000004.1"/>
</dbReference>
<dbReference type="PANTHER" id="PTHR43479">
    <property type="entry name" value="ACREF/ENVCD OPERON REPRESSOR-RELATED"/>
    <property type="match status" value="1"/>
</dbReference>
<dbReference type="SUPFAM" id="SSF46689">
    <property type="entry name" value="Homeodomain-like"/>
    <property type="match status" value="1"/>
</dbReference>
<dbReference type="PANTHER" id="PTHR43479:SF11">
    <property type="entry name" value="ACREF_ENVCD OPERON REPRESSOR-RELATED"/>
    <property type="match status" value="1"/>
</dbReference>
<evidence type="ECO:0000313" key="5">
    <source>
        <dbReference type="EMBL" id="TYR75354.1"/>
    </source>
</evidence>
<proteinExistence type="predicted"/>
<evidence type="ECO:0000256" key="3">
    <source>
        <dbReference type="PROSITE-ProRule" id="PRU00335"/>
    </source>
</evidence>
<name>A0A5D4KDF9_9BACI</name>
<dbReference type="InterPro" id="IPR036271">
    <property type="entry name" value="Tet_transcr_reg_TetR-rel_C_sf"/>
</dbReference>
<accession>A0A5D4KDF9</accession>
<feature type="DNA-binding region" description="H-T-H motif" evidence="3">
    <location>
        <begin position="42"/>
        <end position="61"/>
    </location>
</feature>
<organism evidence="5 6">
    <name type="scientific">Rossellomorea vietnamensis</name>
    <dbReference type="NCBI Taxonomy" id="218284"/>
    <lineage>
        <taxon>Bacteria</taxon>
        <taxon>Bacillati</taxon>
        <taxon>Bacillota</taxon>
        <taxon>Bacilli</taxon>
        <taxon>Bacillales</taxon>
        <taxon>Bacillaceae</taxon>
        <taxon>Rossellomorea</taxon>
    </lineage>
</organism>
<comment type="caution">
    <text evidence="5">The sequence shown here is derived from an EMBL/GenBank/DDBJ whole genome shotgun (WGS) entry which is preliminary data.</text>
</comment>
<dbReference type="InterPro" id="IPR009057">
    <property type="entry name" value="Homeodomain-like_sf"/>
</dbReference>
<dbReference type="GO" id="GO:0003677">
    <property type="term" value="F:DNA binding"/>
    <property type="evidence" value="ECO:0007669"/>
    <property type="project" value="UniProtKB-UniRule"/>
</dbReference>
<gene>
    <name evidence="5" type="ORF">FZC79_11375</name>
</gene>
<sequence>MTEQNDMLDILLNSDEKLTEKQQKILEAALEIFAEKGYSATSTSEIAKKAGVAEGTIFRHYKTKKDLLLSIIAPTMAKLIAPFVMRDINKVLNTKHEKYEDFLKAMILNRQAFLRENMSAFRILIQEIPFHPELKEQFKEHIAEKVFHRFQHLVNFYKEKGQIIELPTEAVIRFTASSVFGYLLIRHIFLPEAKWDDEKEIEMTVHMIMNGIGAQE</sequence>
<evidence type="ECO:0000256" key="1">
    <source>
        <dbReference type="ARBA" id="ARBA00022491"/>
    </source>
</evidence>
<dbReference type="InterPro" id="IPR050624">
    <property type="entry name" value="HTH-type_Tx_Regulator"/>
</dbReference>
<protein>
    <submittedName>
        <fullName evidence="5">TetR/AcrR family transcriptional regulator</fullName>
    </submittedName>
</protein>
<evidence type="ECO:0000313" key="6">
    <source>
        <dbReference type="Proteomes" id="UP000323317"/>
    </source>
</evidence>
<dbReference type="Proteomes" id="UP000323317">
    <property type="component" value="Unassembled WGS sequence"/>
</dbReference>